<proteinExistence type="predicted"/>
<protein>
    <recommendedName>
        <fullName evidence="1">Toprim domain-containing protein</fullName>
    </recommendedName>
</protein>
<dbReference type="PANTHER" id="PTHR39156">
    <property type="entry name" value="RIBONUCLEASE M5"/>
    <property type="match status" value="1"/>
</dbReference>
<evidence type="ECO:0000313" key="3">
    <source>
        <dbReference type="Proteomes" id="UP000284219"/>
    </source>
</evidence>
<accession>A0A419SGW5</accession>
<evidence type="ECO:0000313" key="2">
    <source>
        <dbReference type="EMBL" id="RKD22975.1"/>
    </source>
</evidence>
<comment type="caution">
    <text evidence="2">The sequence shown here is derived from an EMBL/GenBank/DDBJ whole genome shotgun (WGS) entry which is preliminary data.</text>
</comment>
<sequence length="131" mass="15020">MINANHELFNGGPPKVIIVEGKTDREKLLRILNETVEIICTYGTLSDEKIEEIIWPLQDEDVYVLVDADAAGNKLRKQLKRELPHARQLYTRRMYGEVATSPIEHLAKVLHDAHFTVHEHYLEPPGGRADR</sequence>
<dbReference type="PROSITE" id="PS50880">
    <property type="entry name" value="TOPRIM"/>
    <property type="match status" value="1"/>
</dbReference>
<dbReference type="Gene3D" id="3.40.1360.10">
    <property type="match status" value="1"/>
</dbReference>
<dbReference type="PANTHER" id="PTHR39156:SF2">
    <property type="entry name" value="DNA PRIMASE (BACTERIAL TYPE) AND SMALL PRIMASE-LIKE PROTEINS"/>
    <property type="match status" value="1"/>
</dbReference>
<dbReference type="OrthoDB" id="2417742at2"/>
<organism evidence="2 3">
    <name type="scientific">Ammoniphilus oxalaticus</name>
    <dbReference type="NCBI Taxonomy" id="66863"/>
    <lineage>
        <taxon>Bacteria</taxon>
        <taxon>Bacillati</taxon>
        <taxon>Bacillota</taxon>
        <taxon>Bacilli</taxon>
        <taxon>Bacillales</taxon>
        <taxon>Paenibacillaceae</taxon>
        <taxon>Aneurinibacillus group</taxon>
        <taxon>Ammoniphilus</taxon>
    </lineage>
</organism>
<dbReference type="RefSeq" id="WP_120190465.1">
    <property type="nucleotide sequence ID" value="NZ_MCHY01000009.1"/>
</dbReference>
<name>A0A419SGW5_9BACL</name>
<dbReference type="Proteomes" id="UP000284219">
    <property type="component" value="Unassembled WGS sequence"/>
</dbReference>
<gene>
    <name evidence="2" type="ORF">BEP19_12145</name>
</gene>
<dbReference type="AlphaFoldDB" id="A0A419SGW5"/>
<keyword evidence="3" id="KW-1185">Reference proteome</keyword>
<dbReference type="InterPro" id="IPR006171">
    <property type="entry name" value="TOPRIM_dom"/>
</dbReference>
<reference evidence="2 3" key="1">
    <citation type="submission" date="2016-08" db="EMBL/GenBank/DDBJ databases">
        <title>Novel Firmicute Genomes.</title>
        <authorList>
            <person name="Poppleton D.I."/>
            <person name="Gribaldo S."/>
        </authorList>
    </citation>
    <scope>NUCLEOTIDE SEQUENCE [LARGE SCALE GENOMIC DNA]</scope>
    <source>
        <strain evidence="2 3">RAOx-1</strain>
    </source>
</reference>
<dbReference type="GO" id="GO:0006364">
    <property type="term" value="P:rRNA processing"/>
    <property type="evidence" value="ECO:0007669"/>
    <property type="project" value="TreeGrafter"/>
</dbReference>
<dbReference type="CDD" id="cd01027">
    <property type="entry name" value="TOPRIM_RNase_M5_like"/>
    <property type="match status" value="1"/>
</dbReference>
<evidence type="ECO:0000259" key="1">
    <source>
        <dbReference type="PROSITE" id="PS50880"/>
    </source>
</evidence>
<feature type="domain" description="Toprim" evidence="1">
    <location>
        <begin position="14"/>
        <end position="98"/>
    </location>
</feature>
<dbReference type="EMBL" id="MCHY01000009">
    <property type="protein sequence ID" value="RKD22975.1"/>
    <property type="molecule type" value="Genomic_DNA"/>
</dbReference>
<dbReference type="SUPFAM" id="SSF110455">
    <property type="entry name" value="Toprim domain"/>
    <property type="match status" value="1"/>
</dbReference>
<dbReference type="InterPro" id="IPR034141">
    <property type="entry name" value="TOPRIM_RNase_M5-like"/>
</dbReference>
<dbReference type="GO" id="GO:0043822">
    <property type="term" value="F:ribonuclease M5 activity"/>
    <property type="evidence" value="ECO:0007669"/>
    <property type="project" value="TreeGrafter"/>
</dbReference>
<dbReference type="SMART" id="SM00493">
    <property type="entry name" value="TOPRIM"/>
    <property type="match status" value="1"/>
</dbReference>
<dbReference type="Pfam" id="PF01751">
    <property type="entry name" value="Toprim"/>
    <property type="match status" value="1"/>
</dbReference>